<dbReference type="InterPro" id="IPR027275">
    <property type="entry name" value="PRC-brl_dom"/>
</dbReference>
<sequence>MARFSVDRLANMPVVTDKGIMLGEIVDLIIDELTGKITYIVVKKTKGSSESFLQKLRHDKEGNVLLPYASIKYITEMVVVDERYLRIQASKGA</sequence>
<dbReference type="EMBL" id="RCOS01000146">
    <property type="protein sequence ID" value="RSN72607.1"/>
    <property type="molecule type" value="Genomic_DNA"/>
</dbReference>
<evidence type="ECO:0000313" key="5">
    <source>
        <dbReference type="Proteomes" id="UP000316217"/>
    </source>
</evidence>
<name>A0A429GFI6_9CREN</name>
<organism evidence="2 4">
    <name type="scientific">Candidatus Methanodesulfokora washburnensis</name>
    <dbReference type="NCBI Taxonomy" id="2478471"/>
    <lineage>
        <taxon>Archaea</taxon>
        <taxon>Thermoproteota</taxon>
        <taxon>Candidatus Korarchaeia</taxon>
        <taxon>Candidatus Korarchaeia incertae sedis</taxon>
        <taxon>Candidatus Methanodesulfokora</taxon>
    </lineage>
</organism>
<gene>
    <name evidence="2" type="ORF">D6D85_13355</name>
    <name evidence="3" type="ORF">EF810_06790</name>
</gene>
<feature type="domain" description="PRC-barrel" evidence="1">
    <location>
        <begin position="3"/>
        <end position="83"/>
    </location>
</feature>
<dbReference type="PANTHER" id="PTHR38137:SF2">
    <property type="entry name" value="PRC-BARREL DOMAIN-CONTAINING PROTEIN"/>
    <property type="match status" value="1"/>
</dbReference>
<evidence type="ECO:0000313" key="3">
    <source>
        <dbReference type="EMBL" id="RZN59438.1"/>
    </source>
</evidence>
<evidence type="ECO:0000313" key="4">
    <source>
        <dbReference type="Proteomes" id="UP000277582"/>
    </source>
</evidence>
<keyword evidence="4" id="KW-1185">Reference proteome</keyword>
<comment type="caution">
    <text evidence="2">The sequence shown here is derived from an EMBL/GenBank/DDBJ whole genome shotgun (WGS) entry which is preliminary data.</text>
</comment>
<dbReference type="SUPFAM" id="SSF50346">
    <property type="entry name" value="PRC-barrel domain"/>
    <property type="match status" value="1"/>
</dbReference>
<dbReference type="Pfam" id="PF05239">
    <property type="entry name" value="PRC"/>
    <property type="match status" value="1"/>
</dbReference>
<accession>A0A429GFI6</accession>
<dbReference type="EMBL" id="RXII01000105">
    <property type="protein sequence ID" value="RZN59438.1"/>
    <property type="molecule type" value="Genomic_DNA"/>
</dbReference>
<reference evidence="2 4" key="1">
    <citation type="submission" date="2018-10" db="EMBL/GenBank/DDBJ databases">
        <title>Co-occurring genomic capacity for anaerobic methane metabolism and dissimilatory sulfite reduction discovered in the Korarchaeota.</title>
        <authorList>
            <person name="Mckay L.J."/>
            <person name="Dlakic M."/>
            <person name="Fields M.W."/>
            <person name="Delmont T.O."/>
            <person name="Eren A.M."/>
            <person name="Jay Z.J."/>
            <person name="Klingelsmith K.B."/>
            <person name="Rusch D.B."/>
            <person name="Inskeep W.P."/>
        </authorList>
    </citation>
    <scope>NUCLEOTIDE SEQUENCE [LARGE SCALE GENOMIC DNA]</scope>
    <source>
        <strain evidence="2 4">MDKW</strain>
    </source>
</reference>
<dbReference type="Proteomes" id="UP000277582">
    <property type="component" value="Unassembled WGS sequence"/>
</dbReference>
<dbReference type="RefSeq" id="WP_125672445.1">
    <property type="nucleotide sequence ID" value="NZ_RCOS01000146.1"/>
</dbReference>
<reference evidence="3 5" key="2">
    <citation type="journal article" date="2019" name="Nat. Microbiol.">
        <title>Wide diversity of methane and short-chain alkane metabolisms in uncultured archaea.</title>
        <authorList>
            <person name="Borrel G."/>
            <person name="Adam P.S."/>
            <person name="McKay L.J."/>
            <person name="Chen L.X."/>
            <person name="Sierra-Garcia I.N."/>
            <person name="Sieber C.M."/>
            <person name="Letourneur Q."/>
            <person name="Ghozlane A."/>
            <person name="Andersen G.L."/>
            <person name="Li W.J."/>
            <person name="Hallam S.J."/>
            <person name="Muyzer G."/>
            <person name="de Oliveira V.M."/>
            <person name="Inskeep W.P."/>
            <person name="Banfield J.F."/>
            <person name="Gribaldo S."/>
        </authorList>
    </citation>
    <scope>NUCLEOTIDE SEQUENCE [LARGE SCALE GENOMIC DNA]</scope>
    <source>
        <strain evidence="3">NM4</strain>
    </source>
</reference>
<dbReference type="AlphaFoldDB" id="A0A429GFI6"/>
<dbReference type="InterPro" id="IPR011033">
    <property type="entry name" value="PRC_barrel-like_sf"/>
</dbReference>
<proteinExistence type="predicted"/>
<dbReference type="Proteomes" id="UP000316217">
    <property type="component" value="Unassembled WGS sequence"/>
</dbReference>
<protein>
    <submittedName>
        <fullName evidence="2">PRC-barrel domain containing protein</fullName>
    </submittedName>
</protein>
<dbReference type="PANTHER" id="PTHR38137">
    <property type="entry name" value="PRC-BARREL DOMAIN PROTEIN"/>
    <property type="match status" value="1"/>
</dbReference>
<dbReference type="Gene3D" id="2.30.30.240">
    <property type="entry name" value="PRC-barrel domain"/>
    <property type="match status" value="1"/>
</dbReference>
<evidence type="ECO:0000313" key="2">
    <source>
        <dbReference type="EMBL" id="RSN72607.1"/>
    </source>
</evidence>
<dbReference type="OrthoDB" id="85079at2157"/>
<evidence type="ECO:0000259" key="1">
    <source>
        <dbReference type="Pfam" id="PF05239"/>
    </source>
</evidence>